<gene>
    <name evidence="2" type="ORF">EJ357_23890</name>
</gene>
<name>A0A3Q9EV11_9ACTN</name>
<accession>A0A3Q9EV11</accession>
<dbReference type="Proteomes" id="UP000280298">
    <property type="component" value="Chromosome"/>
</dbReference>
<evidence type="ECO:0000313" key="3">
    <source>
        <dbReference type="Proteomes" id="UP000280298"/>
    </source>
</evidence>
<sequence>MQERTSSTERYTRGFAAAVVAVATLILAANAGPARASALHNQGAERAQNSAVSSSNPKGAGSGTVRPSLYLGFWVYSSPDGSE</sequence>
<dbReference type="EMBL" id="CP034539">
    <property type="protein sequence ID" value="AZQ36147.1"/>
    <property type="molecule type" value="Genomic_DNA"/>
</dbReference>
<evidence type="ECO:0000313" key="2">
    <source>
        <dbReference type="EMBL" id="AZQ36147.1"/>
    </source>
</evidence>
<proteinExistence type="predicted"/>
<dbReference type="KEGG" id="scya:EJ357_23890"/>
<keyword evidence="3" id="KW-1185">Reference proteome</keyword>
<protein>
    <submittedName>
        <fullName evidence="2">Uncharacterized protein</fullName>
    </submittedName>
</protein>
<evidence type="ECO:0000256" key="1">
    <source>
        <dbReference type="SAM" id="MobiDB-lite"/>
    </source>
</evidence>
<organism evidence="2 3">
    <name type="scientific">Streptomyces cyaneochromogenes</name>
    <dbReference type="NCBI Taxonomy" id="2496836"/>
    <lineage>
        <taxon>Bacteria</taxon>
        <taxon>Bacillati</taxon>
        <taxon>Actinomycetota</taxon>
        <taxon>Actinomycetes</taxon>
        <taxon>Kitasatosporales</taxon>
        <taxon>Streptomycetaceae</taxon>
        <taxon>Streptomyces</taxon>
    </lineage>
</organism>
<feature type="compositionally biased region" description="Polar residues" evidence="1">
    <location>
        <begin position="47"/>
        <end position="57"/>
    </location>
</feature>
<feature type="region of interest" description="Disordered" evidence="1">
    <location>
        <begin position="37"/>
        <end position="66"/>
    </location>
</feature>
<dbReference type="OrthoDB" id="4299027at2"/>
<dbReference type="AlphaFoldDB" id="A0A3Q9EV11"/>
<reference evidence="2 3" key="1">
    <citation type="journal article" date="2019" name="Int. J. Syst. Evol. Microbiol.">
        <title>Streptomyces cyaneochromogenes sp. nov., a blue pigment-producing actinomycete from manganese-contaminated soil.</title>
        <authorList>
            <person name="Tang X."/>
            <person name="Zhao J."/>
            <person name="Li K."/>
            <person name="Chen Z."/>
            <person name="Sun Y."/>
            <person name="Gao J."/>
        </authorList>
    </citation>
    <scope>NUCLEOTIDE SEQUENCE [LARGE SCALE GENOMIC DNA]</scope>
    <source>
        <strain evidence="2 3">MK-45</strain>
    </source>
</reference>